<evidence type="ECO:0000256" key="2">
    <source>
        <dbReference type="ARBA" id="ARBA00022741"/>
    </source>
</evidence>
<dbReference type="SMART" id="SM00533">
    <property type="entry name" value="MUTSd"/>
    <property type="match status" value="1"/>
</dbReference>
<keyword evidence="5" id="KW-0234">DNA repair</keyword>
<dbReference type="CDD" id="cd03284">
    <property type="entry name" value="ABC_MutS1"/>
    <property type="match status" value="1"/>
</dbReference>
<dbReference type="InterPro" id="IPR000432">
    <property type="entry name" value="DNA_mismatch_repair_MutS_C"/>
</dbReference>
<dbReference type="EMBL" id="LAZR01020702">
    <property type="protein sequence ID" value="KKL87938.1"/>
    <property type="molecule type" value="Genomic_DNA"/>
</dbReference>
<dbReference type="GO" id="GO:0140664">
    <property type="term" value="F:ATP-dependent DNA damage sensor activity"/>
    <property type="evidence" value="ECO:0007669"/>
    <property type="project" value="InterPro"/>
</dbReference>
<dbReference type="GO" id="GO:0005829">
    <property type="term" value="C:cytosol"/>
    <property type="evidence" value="ECO:0007669"/>
    <property type="project" value="TreeGrafter"/>
</dbReference>
<evidence type="ECO:0000256" key="3">
    <source>
        <dbReference type="ARBA" id="ARBA00022840"/>
    </source>
</evidence>
<dbReference type="InterPro" id="IPR036187">
    <property type="entry name" value="DNA_mismatch_repair_MutS_sf"/>
</dbReference>
<dbReference type="InterPro" id="IPR045076">
    <property type="entry name" value="MutS"/>
</dbReference>
<accession>A0A0F9FNY7</accession>
<dbReference type="FunFam" id="3.40.50.300:FF:000870">
    <property type="entry name" value="MutS protein homolog 4"/>
    <property type="match status" value="1"/>
</dbReference>
<dbReference type="Gene3D" id="3.40.50.300">
    <property type="entry name" value="P-loop containing nucleotide triphosphate hydrolases"/>
    <property type="match status" value="1"/>
</dbReference>
<dbReference type="GO" id="GO:0030983">
    <property type="term" value="F:mismatched DNA binding"/>
    <property type="evidence" value="ECO:0007669"/>
    <property type="project" value="InterPro"/>
</dbReference>
<dbReference type="SUPFAM" id="SSF48334">
    <property type="entry name" value="DNA repair protein MutS, domain III"/>
    <property type="match status" value="1"/>
</dbReference>
<dbReference type="AlphaFoldDB" id="A0A0F9FNY7"/>
<keyword evidence="2" id="KW-0547">Nucleotide-binding</keyword>
<reference evidence="7" key="1">
    <citation type="journal article" date="2015" name="Nature">
        <title>Complex archaea that bridge the gap between prokaryotes and eukaryotes.</title>
        <authorList>
            <person name="Spang A."/>
            <person name="Saw J.H."/>
            <person name="Jorgensen S.L."/>
            <person name="Zaremba-Niedzwiedzka K."/>
            <person name="Martijn J."/>
            <person name="Lind A.E."/>
            <person name="van Eijk R."/>
            <person name="Schleper C."/>
            <person name="Guy L."/>
            <person name="Ettema T.J."/>
        </authorList>
    </citation>
    <scope>NUCLEOTIDE SEQUENCE</scope>
</reference>
<name>A0A0F9FNY7_9ZZZZ</name>
<keyword evidence="5" id="KW-0227">DNA damage</keyword>
<gene>
    <name evidence="7" type="ORF">LCGC14_1929710</name>
</gene>
<evidence type="ECO:0000313" key="7">
    <source>
        <dbReference type="EMBL" id="KKL87938.1"/>
    </source>
</evidence>
<feature type="domain" description="DNA mismatch repair proteins mutS family" evidence="6">
    <location>
        <begin position="251"/>
        <end position="267"/>
    </location>
</feature>
<dbReference type="Pfam" id="PF00488">
    <property type="entry name" value="MutS_V"/>
    <property type="match status" value="1"/>
</dbReference>
<sequence>MSRSGKSFITSLEKKEREKTGISSLKIRFNKVFGYYIEVTKTNLSLVPADYIRKQTLANSERYSTPELKKYEEEVLSAEERIVDLEYNLFLEIREKISKETTRLQKIASDVARLDVLSSLAELASIRNYRRPKMNKGEKISIVEGRHPVIEVTNEDPFIPNDTYLDRADDQILIITGPNMGGKSTYLRQVALICILAQMGSYVPVKEAEMGTVDRIFTRIGAMDFLSVGQSTFMVEMLETAKILNNATEKSLILLDEVGRGTSTFDGLSIAWAVAEYLHEKEEIKAKTLFATHYHELTELALTLNRIKNYHVSVKEWKDDIIFLRKIVSGPSNQSYGIHVAKLAGIPRSVVDRAKEILFNLEKQELDDSGLPRLAYRSSKERDKAQFLLFKDDRKQELLKDIEDEIEKCDISELKPLDALNFLSQLKEKIKKINDKT</sequence>
<comment type="caution">
    <text evidence="7">The sequence shown here is derived from an EMBL/GenBank/DDBJ whole genome shotgun (WGS) entry which is preliminary data.</text>
</comment>
<dbReference type="PROSITE" id="PS00486">
    <property type="entry name" value="DNA_MISMATCH_REPAIR_2"/>
    <property type="match status" value="1"/>
</dbReference>
<comment type="similarity">
    <text evidence="1">Belongs to the DNA mismatch repair MutS family.</text>
</comment>
<proteinExistence type="inferred from homology"/>
<dbReference type="PANTHER" id="PTHR11361">
    <property type="entry name" value="DNA MISMATCH REPAIR PROTEIN MUTS FAMILY MEMBER"/>
    <property type="match status" value="1"/>
</dbReference>
<dbReference type="SUPFAM" id="SSF52540">
    <property type="entry name" value="P-loop containing nucleoside triphosphate hydrolases"/>
    <property type="match status" value="1"/>
</dbReference>
<dbReference type="Pfam" id="PF05190">
    <property type="entry name" value="MutS_IV"/>
    <property type="match status" value="1"/>
</dbReference>
<evidence type="ECO:0000256" key="1">
    <source>
        <dbReference type="ARBA" id="ARBA00006271"/>
    </source>
</evidence>
<evidence type="ECO:0000256" key="5">
    <source>
        <dbReference type="ARBA" id="ARBA00023204"/>
    </source>
</evidence>
<dbReference type="GO" id="GO:0005524">
    <property type="term" value="F:ATP binding"/>
    <property type="evidence" value="ECO:0007669"/>
    <property type="project" value="UniProtKB-KW"/>
</dbReference>
<dbReference type="PANTHER" id="PTHR11361:SF34">
    <property type="entry name" value="DNA MISMATCH REPAIR PROTEIN MSH1, MITOCHONDRIAL"/>
    <property type="match status" value="1"/>
</dbReference>
<dbReference type="NCBIfam" id="NF003810">
    <property type="entry name" value="PRK05399.1"/>
    <property type="match status" value="1"/>
</dbReference>
<dbReference type="GO" id="GO:0006298">
    <property type="term" value="P:mismatch repair"/>
    <property type="evidence" value="ECO:0007669"/>
    <property type="project" value="InterPro"/>
</dbReference>
<dbReference type="SMART" id="SM00534">
    <property type="entry name" value="MUTSac"/>
    <property type="match status" value="1"/>
</dbReference>
<keyword evidence="3" id="KW-0067">ATP-binding</keyword>
<evidence type="ECO:0000256" key="4">
    <source>
        <dbReference type="ARBA" id="ARBA00023125"/>
    </source>
</evidence>
<dbReference type="InterPro" id="IPR007861">
    <property type="entry name" value="DNA_mismatch_repair_MutS_clamp"/>
</dbReference>
<evidence type="ECO:0000259" key="6">
    <source>
        <dbReference type="PROSITE" id="PS00486"/>
    </source>
</evidence>
<organism evidence="7">
    <name type="scientific">marine sediment metagenome</name>
    <dbReference type="NCBI Taxonomy" id="412755"/>
    <lineage>
        <taxon>unclassified sequences</taxon>
        <taxon>metagenomes</taxon>
        <taxon>ecological metagenomes</taxon>
    </lineage>
</organism>
<dbReference type="Gene3D" id="1.10.1420.10">
    <property type="match status" value="1"/>
</dbReference>
<keyword evidence="4" id="KW-0238">DNA-binding</keyword>
<protein>
    <recommendedName>
        <fullName evidence="6">DNA mismatch repair proteins mutS family domain-containing protein</fullName>
    </recommendedName>
</protein>
<dbReference type="InterPro" id="IPR007696">
    <property type="entry name" value="DNA_mismatch_repair_MutS_core"/>
</dbReference>
<dbReference type="InterPro" id="IPR027417">
    <property type="entry name" value="P-loop_NTPase"/>
</dbReference>